<feature type="transmembrane region" description="Helical" evidence="1">
    <location>
        <begin position="47"/>
        <end position="66"/>
    </location>
</feature>
<keyword evidence="1" id="KW-0472">Membrane</keyword>
<organism evidence="2 3">
    <name type="scientific">Pristionchus mayeri</name>
    <dbReference type="NCBI Taxonomy" id="1317129"/>
    <lineage>
        <taxon>Eukaryota</taxon>
        <taxon>Metazoa</taxon>
        <taxon>Ecdysozoa</taxon>
        <taxon>Nematoda</taxon>
        <taxon>Chromadorea</taxon>
        <taxon>Rhabditida</taxon>
        <taxon>Rhabditina</taxon>
        <taxon>Diplogasteromorpha</taxon>
        <taxon>Diplogasteroidea</taxon>
        <taxon>Neodiplogasteridae</taxon>
        <taxon>Pristionchus</taxon>
    </lineage>
</organism>
<name>A0AAN5CFJ7_9BILA</name>
<keyword evidence="1" id="KW-1133">Transmembrane helix</keyword>
<evidence type="ECO:0000313" key="3">
    <source>
        <dbReference type="Proteomes" id="UP001328107"/>
    </source>
</evidence>
<dbReference type="EMBL" id="BTRK01000003">
    <property type="protein sequence ID" value="GMR41912.1"/>
    <property type="molecule type" value="Genomic_DNA"/>
</dbReference>
<feature type="non-terminal residue" evidence="2">
    <location>
        <position position="1"/>
    </location>
</feature>
<protein>
    <submittedName>
        <fullName evidence="2">Uncharacterized protein</fullName>
    </submittedName>
</protein>
<keyword evidence="3" id="KW-1185">Reference proteome</keyword>
<feature type="transmembrane region" description="Helical" evidence="1">
    <location>
        <begin position="16"/>
        <end position="35"/>
    </location>
</feature>
<sequence>TVVHLTMGEEAKCPQGVFFCSVSFLVICTHIFTLGYRLSACTSFFEWIDALLIMLIFVLLAGIIGWSEDNPLPIIIASIYLVILYFFCFFTAAFFVVIFFGSFFRENASAAASYRAFSSILFYLRDSYSSPKEAQCVYMLTSSIFVLFSLCLKYAVDDAMSKIRMDNEMNLPRFVRSNDRQIVMDPALLASYQRGLPTSRAVPTEPPPPYQ</sequence>
<accession>A0AAN5CFJ7</accession>
<keyword evidence="1" id="KW-0812">Transmembrane</keyword>
<feature type="transmembrane region" description="Helical" evidence="1">
    <location>
        <begin position="137"/>
        <end position="156"/>
    </location>
</feature>
<gene>
    <name evidence="2" type="ORF">PMAYCL1PPCAC_12107</name>
</gene>
<feature type="transmembrane region" description="Helical" evidence="1">
    <location>
        <begin position="72"/>
        <end position="100"/>
    </location>
</feature>
<reference evidence="3" key="1">
    <citation type="submission" date="2022-10" db="EMBL/GenBank/DDBJ databases">
        <title>Genome assembly of Pristionchus species.</title>
        <authorList>
            <person name="Yoshida K."/>
            <person name="Sommer R.J."/>
        </authorList>
    </citation>
    <scope>NUCLEOTIDE SEQUENCE [LARGE SCALE GENOMIC DNA]</scope>
    <source>
        <strain evidence="3">RS5460</strain>
    </source>
</reference>
<dbReference type="Proteomes" id="UP001328107">
    <property type="component" value="Unassembled WGS sequence"/>
</dbReference>
<evidence type="ECO:0000256" key="1">
    <source>
        <dbReference type="SAM" id="Phobius"/>
    </source>
</evidence>
<evidence type="ECO:0000313" key="2">
    <source>
        <dbReference type="EMBL" id="GMR41912.1"/>
    </source>
</evidence>
<proteinExistence type="predicted"/>
<comment type="caution">
    <text evidence="2">The sequence shown here is derived from an EMBL/GenBank/DDBJ whole genome shotgun (WGS) entry which is preliminary data.</text>
</comment>
<dbReference type="AlphaFoldDB" id="A0AAN5CFJ7"/>